<keyword evidence="3" id="KW-1185">Reference proteome</keyword>
<evidence type="ECO:0000259" key="1">
    <source>
        <dbReference type="Pfam" id="PF18743"/>
    </source>
</evidence>
<protein>
    <recommendedName>
        <fullName evidence="1">REase AHJR-like domain-containing protein</fullName>
    </recommendedName>
</protein>
<name>A0ABX1XVJ8_9BACL</name>
<dbReference type="Pfam" id="PF18743">
    <property type="entry name" value="AHJR-like"/>
    <property type="match status" value="1"/>
</dbReference>
<reference evidence="2 3" key="1">
    <citation type="submission" date="2019-10" db="EMBL/GenBank/DDBJ databases">
        <title>Description of Paenibacillus terrestris sp. nov.</title>
        <authorList>
            <person name="Carlier A."/>
            <person name="Qi S."/>
        </authorList>
    </citation>
    <scope>NUCLEOTIDE SEQUENCE [LARGE SCALE GENOMIC DNA]</scope>
    <source>
        <strain evidence="2 3">LMG 31458</strain>
    </source>
</reference>
<sequence>MLNQPRSMRDQKLHDDSILFLAEELVKRGYNVLADHGSWPLSNQPIAINGYKPDIIAMNSFERCIYEVETSKSYQSRYTVNQLVSFNMKGKEDFTTYLVLTGSEYKLLVGGHFLKAQTITRNMEYVRVAHLDLARSEYQVFT</sequence>
<dbReference type="EMBL" id="WHOA01000095">
    <property type="protein sequence ID" value="NOU72536.1"/>
    <property type="molecule type" value="Genomic_DNA"/>
</dbReference>
<dbReference type="InterPro" id="IPR040902">
    <property type="entry name" value="AHJR-like"/>
</dbReference>
<feature type="domain" description="REase AHJR-like" evidence="1">
    <location>
        <begin position="10"/>
        <end position="104"/>
    </location>
</feature>
<comment type="caution">
    <text evidence="2">The sequence shown here is derived from an EMBL/GenBank/DDBJ whole genome shotgun (WGS) entry which is preliminary data.</text>
</comment>
<evidence type="ECO:0000313" key="2">
    <source>
        <dbReference type="EMBL" id="NOU72536.1"/>
    </source>
</evidence>
<evidence type="ECO:0000313" key="3">
    <source>
        <dbReference type="Proteomes" id="UP000616779"/>
    </source>
</evidence>
<organism evidence="2 3">
    <name type="scientific">Paenibacillus phytorum</name>
    <dbReference type="NCBI Taxonomy" id="2654977"/>
    <lineage>
        <taxon>Bacteria</taxon>
        <taxon>Bacillati</taxon>
        <taxon>Bacillota</taxon>
        <taxon>Bacilli</taxon>
        <taxon>Bacillales</taxon>
        <taxon>Paenibacillaceae</taxon>
        <taxon>Paenibacillus</taxon>
    </lineage>
</organism>
<accession>A0ABX1XVJ8</accession>
<proteinExistence type="predicted"/>
<dbReference type="Proteomes" id="UP000616779">
    <property type="component" value="Unassembled WGS sequence"/>
</dbReference>
<gene>
    <name evidence="2" type="ORF">GC098_14055</name>
</gene>